<feature type="domain" description="HTH lacI-type" evidence="4">
    <location>
        <begin position="12"/>
        <end position="66"/>
    </location>
</feature>
<dbReference type="SUPFAM" id="SSF53822">
    <property type="entry name" value="Periplasmic binding protein-like I"/>
    <property type="match status" value="1"/>
</dbReference>
<keyword evidence="1" id="KW-0805">Transcription regulation</keyword>
<dbReference type="HOGENOM" id="CLU_037628_6_0_9"/>
<dbReference type="InterPro" id="IPR000843">
    <property type="entry name" value="HTH_LacI"/>
</dbReference>
<dbReference type="InterPro" id="IPR010982">
    <property type="entry name" value="Lambda_DNA-bd_dom_sf"/>
</dbReference>
<dbReference type="InterPro" id="IPR028082">
    <property type="entry name" value="Peripla_BP_I"/>
</dbReference>
<dbReference type="PANTHER" id="PTHR30146">
    <property type="entry name" value="LACI-RELATED TRANSCRIPTIONAL REPRESSOR"/>
    <property type="match status" value="1"/>
</dbReference>
<proteinExistence type="predicted"/>
<accession>F0EP51</accession>
<evidence type="ECO:0000256" key="3">
    <source>
        <dbReference type="ARBA" id="ARBA00023163"/>
    </source>
</evidence>
<dbReference type="Gene3D" id="3.40.50.2300">
    <property type="match status" value="2"/>
</dbReference>
<reference evidence="5 6" key="1">
    <citation type="submission" date="2011-01" db="EMBL/GenBank/DDBJ databases">
        <authorList>
            <person name="Muzny D."/>
            <person name="Qin X."/>
            <person name="Deng J."/>
            <person name="Jiang H."/>
            <person name="Liu Y."/>
            <person name="Qu J."/>
            <person name="Song X.-Z."/>
            <person name="Zhang L."/>
            <person name="Thornton R."/>
            <person name="Coyle M."/>
            <person name="Francisco L."/>
            <person name="Jackson L."/>
            <person name="Javaid M."/>
            <person name="Korchina V."/>
            <person name="Kovar C."/>
            <person name="Mata R."/>
            <person name="Mathew T."/>
            <person name="Ngo R."/>
            <person name="Nguyen L."/>
            <person name="Nguyen N."/>
            <person name="Okwuonu G."/>
            <person name="Ongeri F."/>
            <person name="Pham C."/>
            <person name="Simmons D."/>
            <person name="Wilczek-Boney K."/>
            <person name="Hale W."/>
            <person name="Jakkamsetti A."/>
            <person name="Pham P."/>
            <person name="Ruth R."/>
            <person name="San Lucas F."/>
            <person name="Warren J."/>
            <person name="Zhang J."/>
            <person name="Zhao Z."/>
            <person name="Zhou C."/>
            <person name="Zhu D."/>
            <person name="Lee S."/>
            <person name="Bess C."/>
            <person name="Blankenburg K."/>
            <person name="Forbes L."/>
            <person name="Fu Q."/>
            <person name="Gubbala S."/>
            <person name="Hirani K."/>
            <person name="Jayaseelan J.C."/>
            <person name="Lara F."/>
            <person name="Munidasa M."/>
            <person name="Palculict T."/>
            <person name="Patil S."/>
            <person name="Pu L.-L."/>
            <person name="Saada N."/>
            <person name="Tang L."/>
            <person name="Weissenberger G."/>
            <person name="Zhu Y."/>
            <person name="Hemphill L."/>
            <person name="Shang Y."/>
            <person name="Youmans B."/>
            <person name="Ayvaz T."/>
            <person name="Ross M."/>
            <person name="Santibanez J."/>
            <person name="Aqrawi P."/>
            <person name="Gross S."/>
            <person name="Joshi V."/>
            <person name="Fowler G."/>
            <person name="Nazareth L."/>
            <person name="Reid J."/>
            <person name="Worley K."/>
            <person name="Petrosino J."/>
            <person name="Highlander S."/>
            <person name="Gibbs R."/>
        </authorList>
    </citation>
    <scope>NUCLEOTIDE SEQUENCE [LARGE SCALE GENOMIC DNA]</scope>
    <source>
        <strain evidence="5 6">ATCC 12755</strain>
    </source>
</reference>
<dbReference type="EMBL" id="AEWT01000031">
    <property type="protein sequence ID" value="EGC68076.1"/>
    <property type="molecule type" value="Genomic_DNA"/>
</dbReference>
<dbReference type="Pfam" id="PF00356">
    <property type="entry name" value="LacI"/>
    <property type="match status" value="1"/>
</dbReference>
<name>F0EP51_ENTCA</name>
<dbReference type="CDD" id="cd01392">
    <property type="entry name" value="HTH_LacI"/>
    <property type="match status" value="1"/>
</dbReference>
<dbReference type="AlphaFoldDB" id="F0EP51"/>
<dbReference type="Proteomes" id="UP000004835">
    <property type="component" value="Unassembled WGS sequence"/>
</dbReference>
<dbReference type="PRINTS" id="PR00036">
    <property type="entry name" value="HTHLACI"/>
</dbReference>
<keyword evidence="3" id="KW-0804">Transcription</keyword>
<dbReference type="InterPro" id="IPR046335">
    <property type="entry name" value="LacI/GalR-like_sensor"/>
</dbReference>
<evidence type="ECO:0000256" key="2">
    <source>
        <dbReference type="ARBA" id="ARBA00023125"/>
    </source>
</evidence>
<sequence>MKADKRSFDMAATIKDIARETGVSIATVSRVLNNIGGYSKEVEERVLSAVKKLGYRKNETAISLVTKTTKTVGIIMPNSDTSFYVKIIEGIEEEAHARGFSVIVTHAGVGGEGFQKSLDLMAERRVDGIIVFSIFLSKYDLAPIESLNIPIVLVSSTDTNKKIPSIKVDDYLASFTAVDYLIKQGHYNIGLAGLSYDDENTSVPRIKGYVDALEKNQIPVNKQFIDYGYFSFQSGRRAMSGYLERKEPITAVFCASDETALGIISICYENKIVVPDDLSVVGYDNSRIAAMVSPPLTTISQPFHEMGKRACLKLLDCILNGKKITSEIIPFELIERKSVKKNVNNR</sequence>
<dbReference type="SMART" id="SM00354">
    <property type="entry name" value="HTH_LACI"/>
    <property type="match status" value="1"/>
</dbReference>
<dbReference type="PANTHER" id="PTHR30146:SF149">
    <property type="entry name" value="HTH-TYPE TRANSCRIPTIONAL REGULATOR EBGR"/>
    <property type="match status" value="1"/>
</dbReference>
<dbReference type="Gene3D" id="1.10.260.40">
    <property type="entry name" value="lambda repressor-like DNA-binding domains"/>
    <property type="match status" value="1"/>
</dbReference>
<dbReference type="GO" id="GO:0003700">
    <property type="term" value="F:DNA-binding transcription factor activity"/>
    <property type="evidence" value="ECO:0007669"/>
    <property type="project" value="TreeGrafter"/>
</dbReference>
<keyword evidence="2" id="KW-0238">DNA-binding</keyword>
<dbReference type="GO" id="GO:0000976">
    <property type="term" value="F:transcription cis-regulatory region binding"/>
    <property type="evidence" value="ECO:0007669"/>
    <property type="project" value="TreeGrafter"/>
</dbReference>
<dbReference type="PROSITE" id="PS50932">
    <property type="entry name" value="HTH_LACI_2"/>
    <property type="match status" value="1"/>
</dbReference>
<dbReference type="PROSITE" id="PS00356">
    <property type="entry name" value="HTH_LACI_1"/>
    <property type="match status" value="1"/>
</dbReference>
<gene>
    <name evidence="5" type="ORF">HMPREF9087_3193</name>
</gene>
<evidence type="ECO:0000313" key="5">
    <source>
        <dbReference type="EMBL" id="EGC68076.1"/>
    </source>
</evidence>
<protein>
    <submittedName>
        <fullName evidence="5">Sugar-binding domain protein</fullName>
    </submittedName>
</protein>
<evidence type="ECO:0000259" key="4">
    <source>
        <dbReference type="PROSITE" id="PS50932"/>
    </source>
</evidence>
<organism evidence="5 6">
    <name type="scientific">Enterococcus casseliflavus ATCC 12755</name>
    <dbReference type="NCBI Taxonomy" id="888066"/>
    <lineage>
        <taxon>Bacteria</taxon>
        <taxon>Bacillati</taxon>
        <taxon>Bacillota</taxon>
        <taxon>Bacilli</taxon>
        <taxon>Lactobacillales</taxon>
        <taxon>Enterococcaceae</taxon>
        <taxon>Enterococcus</taxon>
    </lineage>
</organism>
<evidence type="ECO:0000313" key="6">
    <source>
        <dbReference type="Proteomes" id="UP000004835"/>
    </source>
</evidence>
<dbReference type="SUPFAM" id="SSF47413">
    <property type="entry name" value="lambda repressor-like DNA-binding domains"/>
    <property type="match status" value="1"/>
</dbReference>
<dbReference type="Pfam" id="PF13377">
    <property type="entry name" value="Peripla_BP_3"/>
    <property type="match status" value="1"/>
</dbReference>
<comment type="caution">
    <text evidence="5">The sequence shown here is derived from an EMBL/GenBank/DDBJ whole genome shotgun (WGS) entry which is preliminary data.</text>
</comment>
<evidence type="ECO:0000256" key="1">
    <source>
        <dbReference type="ARBA" id="ARBA00023015"/>
    </source>
</evidence>